<dbReference type="PANTHER" id="PTHR23526:SF4">
    <property type="entry name" value="INTEGRAL MEMBRANE TRANSPORT PROTEIN"/>
    <property type="match status" value="1"/>
</dbReference>
<feature type="transmembrane region" description="Helical" evidence="6">
    <location>
        <begin position="126"/>
        <end position="145"/>
    </location>
</feature>
<dbReference type="RefSeq" id="WP_066227845.1">
    <property type="nucleotide sequence ID" value="NZ_JARTFQ010000006.1"/>
</dbReference>
<evidence type="ECO:0000313" key="9">
    <source>
        <dbReference type="Proteomes" id="UP001342826"/>
    </source>
</evidence>
<dbReference type="InterPro" id="IPR020846">
    <property type="entry name" value="MFS_dom"/>
</dbReference>
<evidence type="ECO:0000256" key="3">
    <source>
        <dbReference type="ARBA" id="ARBA00022692"/>
    </source>
</evidence>
<dbReference type="InterPro" id="IPR052528">
    <property type="entry name" value="Sugar_transport-like"/>
</dbReference>
<evidence type="ECO:0000259" key="7">
    <source>
        <dbReference type="PROSITE" id="PS50850"/>
    </source>
</evidence>
<dbReference type="PANTHER" id="PTHR23526">
    <property type="entry name" value="INTEGRAL MEMBRANE TRANSPORT PROTEIN-RELATED"/>
    <property type="match status" value="1"/>
</dbReference>
<name>A0ABU6NX14_9BACI</name>
<feature type="transmembrane region" description="Helical" evidence="6">
    <location>
        <begin position="35"/>
        <end position="55"/>
    </location>
</feature>
<protein>
    <submittedName>
        <fullName evidence="8">MFS transporter</fullName>
    </submittedName>
</protein>
<evidence type="ECO:0000256" key="1">
    <source>
        <dbReference type="ARBA" id="ARBA00004651"/>
    </source>
</evidence>
<keyword evidence="3 6" id="KW-0812">Transmembrane</keyword>
<dbReference type="EMBL" id="JARTFS010000006">
    <property type="protein sequence ID" value="MED4401660.1"/>
    <property type="molecule type" value="Genomic_DNA"/>
</dbReference>
<reference evidence="8 9" key="1">
    <citation type="submission" date="2023-03" db="EMBL/GenBank/DDBJ databases">
        <title>Bacillus Genome Sequencing.</title>
        <authorList>
            <person name="Dunlap C."/>
        </authorList>
    </citation>
    <scope>NUCLEOTIDE SEQUENCE [LARGE SCALE GENOMIC DNA]</scope>
    <source>
        <strain evidence="8 9">NRS-1717</strain>
    </source>
</reference>
<dbReference type="CDD" id="cd17325">
    <property type="entry name" value="MFS_MdtG_SLC18_like"/>
    <property type="match status" value="1"/>
</dbReference>
<feature type="transmembrane region" description="Helical" evidence="6">
    <location>
        <begin position="196"/>
        <end position="216"/>
    </location>
</feature>
<feature type="transmembrane region" description="Helical" evidence="6">
    <location>
        <begin position="92"/>
        <end position="114"/>
    </location>
</feature>
<keyword evidence="5 6" id="KW-0472">Membrane</keyword>
<dbReference type="InterPro" id="IPR036259">
    <property type="entry name" value="MFS_trans_sf"/>
</dbReference>
<evidence type="ECO:0000256" key="6">
    <source>
        <dbReference type="SAM" id="Phobius"/>
    </source>
</evidence>
<evidence type="ECO:0000313" key="8">
    <source>
        <dbReference type="EMBL" id="MED4401660.1"/>
    </source>
</evidence>
<feature type="transmembrane region" description="Helical" evidence="6">
    <location>
        <begin position="335"/>
        <end position="359"/>
    </location>
</feature>
<dbReference type="Pfam" id="PF07690">
    <property type="entry name" value="MFS_1"/>
    <property type="match status" value="1"/>
</dbReference>
<comment type="subcellular location">
    <subcellularLocation>
        <location evidence="1">Cell membrane</location>
        <topology evidence="1">Multi-pass membrane protein</topology>
    </subcellularLocation>
</comment>
<feature type="transmembrane region" description="Helical" evidence="6">
    <location>
        <begin position="261"/>
        <end position="282"/>
    </location>
</feature>
<dbReference type="InterPro" id="IPR001958">
    <property type="entry name" value="Tet-R_TetA/multi-R_MdtG-like"/>
</dbReference>
<gene>
    <name evidence="8" type="ORF">P9271_10070</name>
</gene>
<dbReference type="PRINTS" id="PR01035">
    <property type="entry name" value="TCRTETA"/>
</dbReference>
<dbReference type="PROSITE" id="PS50850">
    <property type="entry name" value="MFS"/>
    <property type="match status" value="1"/>
</dbReference>
<keyword evidence="4 6" id="KW-1133">Transmembrane helix</keyword>
<feature type="transmembrane region" description="Helical" evidence="6">
    <location>
        <begin position="67"/>
        <end position="86"/>
    </location>
</feature>
<feature type="transmembrane region" description="Helical" evidence="6">
    <location>
        <begin position="288"/>
        <end position="314"/>
    </location>
</feature>
<dbReference type="GeneID" id="301140623"/>
<accession>A0ABU6NX14</accession>
<feature type="domain" description="Major facilitator superfamily (MFS) profile" evidence="7">
    <location>
        <begin position="2"/>
        <end position="379"/>
    </location>
</feature>
<feature type="transmembrane region" description="Helical" evidence="6">
    <location>
        <begin position="157"/>
        <end position="176"/>
    </location>
</feature>
<dbReference type="Proteomes" id="UP001342826">
    <property type="component" value="Unassembled WGS sequence"/>
</dbReference>
<dbReference type="Gene3D" id="1.20.1250.20">
    <property type="entry name" value="MFS general substrate transporter like domains"/>
    <property type="match status" value="1"/>
</dbReference>
<proteinExistence type="predicted"/>
<dbReference type="SUPFAM" id="SSF103473">
    <property type="entry name" value="MFS general substrate transporter"/>
    <property type="match status" value="1"/>
</dbReference>
<comment type="caution">
    <text evidence="8">The sequence shown here is derived from an EMBL/GenBank/DDBJ whole genome shotgun (WGS) entry which is preliminary data.</text>
</comment>
<keyword evidence="2" id="KW-0813">Transport</keyword>
<evidence type="ECO:0000256" key="5">
    <source>
        <dbReference type="ARBA" id="ARBA00023136"/>
    </source>
</evidence>
<evidence type="ECO:0000256" key="2">
    <source>
        <dbReference type="ARBA" id="ARBA00022448"/>
    </source>
</evidence>
<evidence type="ECO:0000256" key="4">
    <source>
        <dbReference type="ARBA" id="ARBA00022989"/>
    </source>
</evidence>
<sequence length="390" mass="41750">MKFASFFIAVFFVLASVSAVRPMTSLFAKELDASMIEIGIITVCYSVTPLFLAVFAGRYIDQFGEKLPIIAGSICMFISLALPFYFPSIATLYISMLLLGGGQLLAILAIQNGVTKSASNETRDKAVGTLSLFTSTGLLFGPLIGGYVSEHFGFQTSYILLAVIPIITIIVSFFVAKTEKGASKGKQGKSANVKELLLLPGLGRSIFVSMLILSSLDIYSVYFPLYGQSIGLSVSQIGWVLAVQGAASALVRIIMPKLVEAYGRVTILWIFMGIGALAYGFIPFQDQFSIILIVSFIIGAGLGITLPLTIILSYNAAPPGRSGEVLGLRLASNRLAQTIVPFLLAYVSSFVGLGIIFVIKSVLLLSGSLTARGISDDVQEVEEDEREKAI</sequence>
<organism evidence="8 9">
    <name type="scientific">Metabacillus fastidiosus</name>
    <dbReference type="NCBI Taxonomy" id="1458"/>
    <lineage>
        <taxon>Bacteria</taxon>
        <taxon>Bacillati</taxon>
        <taxon>Bacillota</taxon>
        <taxon>Bacilli</taxon>
        <taxon>Bacillales</taxon>
        <taxon>Bacillaceae</taxon>
        <taxon>Metabacillus</taxon>
    </lineage>
</organism>
<keyword evidence="9" id="KW-1185">Reference proteome</keyword>
<dbReference type="InterPro" id="IPR011701">
    <property type="entry name" value="MFS"/>
</dbReference>